<dbReference type="STRING" id="1658765.Msub_11560"/>
<name>A0A0J7JEU2_9GAMM</name>
<protein>
    <submittedName>
        <fullName evidence="2">Uncharacterized protein</fullName>
    </submittedName>
</protein>
<sequence length="128" mass="14327">MKRTVDISAWGEEPPRWVELLAAEVRASNRTRTAERIGISRTAVSLLLANNYSSPSTDRMERRVLEALDGIHCPAQGKMITTEQCRAYRERPAPTHNPMAMRIWRTCQGCTNNPNAAATGPERGKNHV</sequence>
<dbReference type="EMBL" id="LFBU01000001">
    <property type="protein sequence ID" value="KMQ76988.1"/>
    <property type="molecule type" value="Genomic_DNA"/>
</dbReference>
<gene>
    <name evidence="1" type="ORF">Msub_11560</name>
    <name evidence="2" type="ORF">Msub_13203</name>
</gene>
<reference evidence="2 3" key="1">
    <citation type="submission" date="2015-06" db="EMBL/GenBank/DDBJ databases">
        <title>Marinobacter subterrani, a genetically tractable neutrophilic iron-oxidizing strain isolated from the Soudan Iron Mine.</title>
        <authorList>
            <person name="Bonis B.M."/>
            <person name="Gralnick J.A."/>
        </authorList>
    </citation>
    <scope>NUCLEOTIDE SEQUENCE [LARGE SCALE GENOMIC DNA]</scope>
    <source>
        <strain evidence="2 3">JG233</strain>
    </source>
</reference>
<organism evidence="2 3">
    <name type="scientific">Marinobacter subterrani</name>
    <dbReference type="NCBI Taxonomy" id="1658765"/>
    <lineage>
        <taxon>Bacteria</taxon>
        <taxon>Pseudomonadati</taxon>
        <taxon>Pseudomonadota</taxon>
        <taxon>Gammaproteobacteria</taxon>
        <taxon>Pseudomonadales</taxon>
        <taxon>Marinobacteraceae</taxon>
        <taxon>Marinobacter</taxon>
    </lineage>
</organism>
<evidence type="ECO:0000313" key="3">
    <source>
        <dbReference type="Proteomes" id="UP000036102"/>
    </source>
</evidence>
<evidence type="ECO:0000313" key="1">
    <source>
        <dbReference type="EMBL" id="KMQ75358.1"/>
    </source>
</evidence>
<evidence type="ECO:0000313" key="2">
    <source>
        <dbReference type="EMBL" id="KMQ76988.1"/>
    </source>
</evidence>
<dbReference type="Proteomes" id="UP000036102">
    <property type="component" value="Unassembled WGS sequence"/>
</dbReference>
<dbReference type="AlphaFoldDB" id="A0A0J7JEU2"/>
<dbReference type="EMBL" id="LFBU01000001">
    <property type="protein sequence ID" value="KMQ75358.1"/>
    <property type="molecule type" value="Genomic_DNA"/>
</dbReference>
<keyword evidence="3" id="KW-1185">Reference proteome</keyword>
<comment type="caution">
    <text evidence="2">The sequence shown here is derived from an EMBL/GenBank/DDBJ whole genome shotgun (WGS) entry which is preliminary data.</text>
</comment>
<dbReference type="OrthoDB" id="7358102at2"/>
<dbReference type="PATRIC" id="fig|1658765.3.peg.1553"/>
<accession>A0A0J7JEU2</accession>
<proteinExistence type="predicted"/>
<dbReference type="RefSeq" id="WP_048495459.1">
    <property type="nucleotide sequence ID" value="NZ_LFBU01000001.1"/>
</dbReference>